<dbReference type="AlphaFoldDB" id="A0A2A6FE40"/>
<evidence type="ECO:0000256" key="4">
    <source>
        <dbReference type="ARBA" id="ARBA00022964"/>
    </source>
</evidence>
<evidence type="ECO:0000256" key="6">
    <source>
        <dbReference type="ARBA" id="ARBA00023004"/>
    </source>
</evidence>
<keyword evidence="3" id="KW-0479">Metal-binding</keyword>
<name>A0A2A6FE40_9HYPH</name>
<comment type="caution">
    <text evidence="8">The sequence shown here is derived from an EMBL/GenBank/DDBJ whole genome shotgun (WGS) entry which is preliminary data.</text>
</comment>
<keyword evidence="9" id="KW-1185">Reference proteome</keyword>
<dbReference type="Pfam" id="PF00775">
    <property type="entry name" value="Dioxygenase_C"/>
    <property type="match status" value="1"/>
</dbReference>
<keyword evidence="5" id="KW-0560">Oxidoreductase</keyword>
<evidence type="ECO:0000313" key="9">
    <source>
        <dbReference type="Proteomes" id="UP000219182"/>
    </source>
</evidence>
<sequence length="288" mass="31738">MRDITADNITEAVQQAWGNAPYPRLHHLLQRLTHHVHAFVREVGLTHEEWLATIDFLWRAGQISDDKRNEFALLSDVMGVTSLVDLLNATPGATIGSVLGPFYSDDSPTVPFGADLVKGNEGTTVLLTGIVRDTAGKPIPGAIVDMWQTDAKGEYATQDAAQDDENLRCKQACDAEGRYAFTTVEPAPYTIPMDGPVGAVVAAAGRSPWRPSHFHFIVRAERHKPIVTEIFFTHDKFVDNDAVFGVREPLVRRLDTMRAGDTGPPGLERRPDKRLDFDFTLVPLQGNG</sequence>
<dbReference type="InterPro" id="IPR050770">
    <property type="entry name" value="Intradiol_RC_Dioxygenase"/>
</dbReference>
<dbReference type="GO" id="GO:0009712">
    <property type="term" value="P:catechol-containing compound metabolic process"/>
    <property type="evidence" value="ECO:0007669"/>
    <property type="project" value="InterPro"/>
</dbReference>
<dbReference type="GO" id="GO:0018576">
    <property type="term" value="F:catechol 1,2-dioxygenase activity"/>
    <property type="evidence" value="ECO:0007669"/>
    <property type="project" value="InterPro"/>
</dbReference>
<evidence type="ECO:0000256" key="3">
    <source>
        <dbReference type="ARBA" id="ARBA00022723"/>
    </source>
</evidence>
<organism evidence="8 9">
    <name type="scientific">Mesorhizobium sanjuanii</name>
    <dbReference type="NCBI Taxonomy" id="2037900"/>
    <lineage>
        <taxon>Bacteria</taxon>
        <taxon>Pseudomonadati</taxon>
        <taxon>Pseudomonadota</taxon>
        <taxon>Alphaproteobacteria</taxon>
        <taxon>Hyphomicrobiales</taxon>
        <taxon>Phyllobacteriaceae</taxon>
        <taxon>Mesorhizobium</taxon>
    </lineage>
</organism>
<feature type="domain" description="Intradiol ring-cleavage dioxygenases" evidence="7">
    <location>
        <begin position="127"/>
        <end position="155"/>
    </location>
</feature>
<gene>
    <name evidence="8" type="ORF">CN311_15490</name>
</gene>
<accession>A0A2A6FE40</accession>
<dbReference type="InterPro" id="IPR015889">
    <property type="entry name" value="Intradiol_dOase_core"/>
</dbReference>
<dbReference type="PANTHER" id="PTHR33711:SF7">
    <property type="entry name" value="INTRADIOL RING-CLEAVAGE DIOXYGENASES DOMAIN-CONTAINING PROTEIN-RELATED"/>
    <property type="match status" value="1"/>
</dbReference>
<evidence type="ECO:0000256" key="5">
    <source>
        <dbReference type="ARBA" id="ARBA00023002"/>
    </source>
</evidence>
<comment type="similarity">
    <text evidence="2">Belongs to the intradiol ring-cleavage dioxygenase family.</text>
</comment>
<dbReference type="PROSITE" id="PS00083">
    <property type="entry name" value="INTRADIOL_DIOXYGENAS"/>
    <property type="match status" value="1"/>
</dbReference>
<keyword evidence="6" id="KW-0408">Iron</keyword>
<dbReference type="EMBL" id="NWQG01000091">
    <property type="protein sequence ID" value="PDQ20209.1"/>
    <property type="molecule type" value="Genomic_DNA"/>
</dbReference>
<proteinExistence type="inferred from homology"/>
<dbReference type="SUPFAM" id="SSF49482">
    <property type="entry name" value="Aromatic compound dioxygenase"/>
    <property type="match status" value="1"/>
</dbReference>
<reference evidence="8 9" key="1">
    <citation type="submission" date="2017-09" db="EMBL/GenBank/DDBJ databases">
        <title>Mesorhizobum sanjuanii sp. nov. isolated from nodules of Lotus tenuis in saline-alkaline lowlands of Flooding Pampa.</title>
        <authorList>
            <person name="Sannazzaro A.I."/>
            <person name="Torres Tejerizo G.A."/>
            <person name="Fontana F."/>
            <person name="Cumpa Velazquez L.M."/>
            <person name="Hansen L."/>
            <person name="Pistorio M."/>
            <person name="Estrella M.J."/>
        </authorList>
    </citation>
    <scope>NUCLEOTIDE SEQUENCE [LARGE SCALE GENOMIC DNA]</scope>
    <source>
        <strain evidence="8 9">BSA136</strain>
    </source>
</reference>
<keyword evidence="4 8" id="KW-0223">Dioxygenase</keyword>
<protein>
    <submittedName>
        <fullName evidence="8">Intradiol ring-cleavage dioxygenase</fullName>
    </submittedName>
</protein>
<dbReference type="Proteomes" id="UP000219182">
    <property type="component" value="Unassembled WGS sequence"/>
</dbReference>
<comment type="cofactor">
    <cofactor evidence="1">
        <name>Fe(3+)</name>
        <dbReference type="ChEBI" id="CHEBI:29034"/>
    </cofactor>
</comment>
<dbReference type="PANTHER" id="PTHR33711">
    <property type="entry name" value="DIOXYGENASE, PUTATIVE (AFU_ORTHOLOGUE AFUA_2G02910)-RELATED"/>
    <property type="match status" value="1"/>
</dbReference>
<evidence type="ECO:0000256" key="2">
    <source>
        <dbReference type="ARBA" id="ARBA00007825"/>
    </source>
</evidence>
<evidence type="ECO:0000259" key="7">
    <source>
        <dbReference type="PROSITE" id="PS00083"/>
    </source>
</evidence>
<evidence type="ECO:0000313" key="8">
    <source>
        <dbReference type="EMBL" id="PDQ20209.1"/>
    </source>
</evidence>
<dbReference type="Pfam" id="PF04444">
    <property type="entry name" value="Dioxygenase_N"/>
    <property type="match status" value="1"/>
</dbReference>
<dbReference type="RefSeq" id="WP_097574661.1">
    <property type="nucleotide sequence ID" value="NZ_NWQG01000091.1"/>
</dbReference>
<dbReference type="GO" id="GO:0008199">
    <property type="term" value="F:ferric iron binding"/>
    <property type="evidence" value="ECO:0007669"/>
    <property type="project" value="InterPro"/>
</dbReference>
<evidence type="ECO:0000256" key="1">
    <source>
        <dbReference type="ARBA" id="ARBA00001965"/>
    </source>
</evidence>
<dbReference type="InterPro" id="IPR000627">
    <property type="entry name" value="Intradiol_dOase_C"/>
</dbReference>
<dbReference type="InterPro" id="IPR007535">
    <property type="entry name" value="Catechol_dOase_N"/>
</dbReference>
<dbReference type="Gene3D" id="2.60.130.10">
    <property type="entry name" value="Aromatic compound dioxygenase"/>
    <property type="match status" value="1"/>
</dbReference>